<evidence type="ECO:0000256" key="1">
    <source>
        <dbReference type="ARBA" id="ARBA00004496"/>
    </source>
</evidence>
<reference evidence="6 7" key="1">
    <citation type="submission" date="2017-05" db="EMBL/GenBank/DDBJ databases">
        <authorList>
            <person name="Song R."/>
            <person name="Chenine A.L."/>
            <person name="Ruprecht R.M."/>
        </authorList>
    </citation>
    <scope>NUCLEOTIDE SEQUENCE [LARGE SCALE GENOMIC DNA]</scope>
    <source>
        <strain evidence="6">SW32</strain>
    </source>
</reference>
<dbReference type="PANTHER" id="PTHR33164:SF5">
    <property type="entry name" value="ORGANIC HYDROPEROXIDE RESISTANCE TRANSCRIPTIONAL REGULATOR"/>
    <property type="match status" value="1"/>
</dbReference>
<comment type="subcellular location">
    <subcellularLocation>
        <location evidence="1">Cytoplasm</location>
    </subcellularLocation>
</comment>
<evidence type="ECO:0000256" key="3">
    <source>
        <dbReference type="ARBA" id="ARBA00023015"/>
    </source>
</evidence>
<evidence type="ECO:0000313" key="6">
    <source>
        <dbReference type="EMBL" id="ART63206.1"/>
    </source>
</evidence>
<keyword evidence="2" id="KW-0963">Cytoplasm</keyword>
<dbReference type="GO" id="GO:0003677">
    <property type="term" value="F:DNA binding"/>
    <property type="evidence" value="ECO:0007669"/>
    <property type="project" value="UniProtKB-KW"/>
</dbReference>
<dbReference type="Proteomes" id="UP000194457">
    <property type="component" value="Chromosome"/>
</dbReference>
<dbReference type="SMART" id="SM00347">
    <property type="entry name" value="HTH_MARR"/>
    <property type="match status" value="1"/>
</dbReference>
<dbReference type="Gene3D" id="1.10.10.10">
    <property type="entry name" value="Winged helix-like DNA-binding domain superfamily/Winged helix DNA-binding domain"/>
    <property type="match status" value="1"/>
</dbReference>
<dbReference type="Pfam" id="PF22381">
    <property type="entry name" value="Staph_reg_Sar_Rot"/>
    <property type="match status" value="1"/>
</dbReference>
<keyword evidence="4" id="KW-0238">DNA-binding</keyword>
<dbReference type="InterPro" id="IPR039422">
    <property type="entry name" value="MarR/SlyA-like"/>
</dbReference>
<protein>
    <submittedName>
        <fullName evidence="6">MarR family transcriptional regulator</fullName>
    </submittedName>
</protein>
<dbReference type="InterPro" id="IPR000835">
    <property type="entry name" value="HTH_MarR-typ"/>
</dbReference>
<sequence>MTDHNDNFEQDGDLLALESQLCFALYATQLSMSKLYRRLLKQLELTYPQYLVMQVLWQKDHLTVSSIGERLSLDSATLTPLLKRLESAELVRRQRTREDERQVEVSLTDRGSALREKARTLPAEVERASGCSTSEMKALRDQLNALKQNLDRI</sequence>
<dbReference type="InterPro" id="IPR055166">
    <property type="entry name" value="Transc_reg_Sar_Rot_HTH"/>
</dbReference>
<proteinExistence type="predicted"/>
<evidence type="ECO:0000256" key="5">
    <source>
        <dbReference type="ARBA" id="ARBA00023163"/>
    </source>
</evidence>
<dbReference type="GO" id="GO:0003700">
    <property type="term" value="F:DNA-binding transcription factor activity"/>
    <property type="evidence" value="ECO:0007669"/>
    <property type="project" value="InterPro"/>
</dbReference>
<dbReference type="PROSITE" id="PS50995">
    <property type="entry name" value="HTH_MARR_2"/>
    <property type="match status" value="1"/>
</dbReference>
<dbReference type="PRINTS" id="PR00598">
    <property type="entry name" value="HTHMARR"/>
</dbReference>
<dbReference type="InterPro" id="IPR036390">
    <property type="entry name" value="WH_DNA-bd_sf"/>
</dbReference>
<dbReference type="SUPFAM" id="SSF46785">
    <property type="entry name" value="Winged helix' DNA-binding domain"/>
    <property type="match status" value="1"/>
</dbReference>
<evidence type="ECO:0000313" key="7">
    <source>
        <dbReference type="Proteomes" id="UP000194457"/>
    </source>
</evidence>
<keyword evidence="3" id="KW-0805">Transcription regulation</keyword>
<dbReference type="PANTHER" id="PTHR33164">
    <property type="entry name" value="TRANSCRIPTIONAL REGULATOR, MARR FAMILY"/>
    <property type="match status" value="1"/>
</dbReference>
<dbReference type="AlphaFoldDB" id="A0A240UPZ8"/>
<dbReference type="KEGG" id="kma:B9H00_09180"/>
<dbReference type="GO" id="GO:0006950">
    <property type="term" value="P:response to stress"/>
    <property type="evidence" value="ECO:0007669"/>
    <property type="project" value="TreeGrafter"/>
</dbReference>
<dbReference type="OrthoDB" id="9806864at2"/>
<organism evidence="6 7">
    <name type="scientific">Kushneria marisflavi</name>
    <dbReference type="NCBI Taxonomy" id="157779"/>
    <lineage>
        <taxon>Bacteria</taxon>
        <taxon>Pseudomonadati</taxon>
        <taxon>Pseudomonadota</taxon>
        <taxon>Gammaproteobacteria</taxon>
        <taxon>Oceanospirillales</taxon>
        <taxon>Halomonadaceae</taxon>
        <taxon>Kushneria</taxon>
    </lineage>
</organism>
<dbReference type="RefSeq" id="WP_086900393.1">
    <property type="nucleotide sequence ID" value="NZ_CP021358.1"/>
</dbReference>
<evidence type="ECO:0000256" key="4">
    <source>
        <dbReference type="ARBA" id="ARBA00023125"/>
    </source>
</evidence>
<evidence type="ECO:0000256" key="2">
    <source>
        <dbReference type="ARBA" id="ARBA00022490"/>
    </source>
</evidence>
<dbReference type="FunFam" id="1.10.10.10:FF:000163">
    <property type="entry name" value="MarR family transcriptional regulator"/>
    <property type="match status" value="1"/>
</dbReference>
<accession>A0A240UPZ8</accession>
<gene>
    <name evidence="6" type="ORF">B9H00_09180</name>
</gene>
<name>A0A240UPZ8_9GAMM</name>
<dbReference type="InterPro" id="IPR036388">
    <property type="entry name" value="WH-like_DNA-bd_sf"/>
</dbReference>
<dbReference type="GO" id="GO:0005737">
    <property type="term" value="C:cytoplasm"/>
    <property type="evidence" value="ECO:0007669"/>
    <property type="project" value="UniProtKB-SubCell"/>
</dbReference>
<keyword evidence="7" id="KW-1185">Reference proteome</keyword>
<keyword evidence="5" id="KW-0804">Transcription</keyword>
<dbReference type="EMBL" id="CP021358">
    <property type="protein sequence ID" value="ART63206.1"/>
    <property type="molecule type" value="Genomic_DNA"/>
</dbReference>